<dbReference type="Pfam" id="PF09587">
    <property type="entry name" value="PGA_cap"/>
    <property type="match status" value="1"/>
</dbReference>
<dbReference type="KEGG" id="cwo:Cwoe_0288"/>
<reference evidence="4" key="2">
    <citation type="submission" date="2010-01" db="EMBL/GenBank/DDBJ databases">
        <title>The complete genome of Conexibacter woesei DSM 14684.</title>
        <authorList>
            <consortium name="US DOE Joint Genome Institute (JGI-PGF)"/>
            <person name="Lucas S."/>
            <person name="Copeland A."/>
            <person name="Lapidus A."/>
            <person name="Glavina del Rio T."/>
            <person name="Dalin E."/>
            <person name="Tice H."/>
            <person name="Bruce D."/>
            <person name="Goodwin L."/>
            <person name="Pitluck S."/>
            <person name="Kyrpides N."/>
            <person name="Mavromatis K."/>
            <person name="Ivanova N."/>
            <person name="Mikhailova N."/>
            <person name="Chertkov O."/>
            <person name="Brettin T."/>
            <person name="Detter J.C."/>
            <person name="Han C."/>
            <person name="Larimer F."/>
            <person name="Land M."/>
            <person name="Hauser L."/>
            <person name="Markowitz V."/>
            <person name="Cheng J.-F."/>
            <person name="Hugenholtz P."/>
            <person name="Woyke T."/>
            <person name="Wu D."/>
            <person name="Pukall R."/>
            <person name="Steenblock K."/>
            <person name="Schneider S."/>
            <person name="Klenk H.-P."/>
            <person name="Eisen J.A."/>
        </authorList>
    </citation>
    <scope>NUCLEOTIDE SEQUENCE [LARGE SCALE GENOMIC DNA]</scope>
    <source>
        <strain evidence="4">DSM 14684 / CIP 108061 / JCM 11494 / NBRC 100937 / ID131577</strain>
    </source>
</reference>
<organism evidence="3 4">
    <name type="scientific">Conexibacter woesei (strain DSM 14684 / CCUG 47730 / CIP 108061 / JCM 11494 / NBRC 100937 / ID131577)</name>
    <dbReference type="NCBI Taxonomy" id="469383"/>
    <lineage>
        <taxon>Bacteria</taxon>
        <taxon>Bacillati</taxon>
        <taxon>Actinomycetota</taxon>
        <taxon>Thermoleophilia</taxon>
        <taxon>Solirubrobacterales</taxon>
        <taxon>Conexibacteraceae</taxon>
        <taxon>Conexibacter</taxon>
    </lineage>
</organism>
<proteinExistence type="inferred from homology"/>
<dbReference type="RefSeq" id="WP_012931777.1">
    <property type="nucleotide sequence ID" value="NC_013739.1"/>
</dbReference>
<dbReference type="OrthoDB" id="9810718at2"/>
<dbReference type="Gene3D" id="3.60.21.10">
    <property type="match status" value="1"/>
</dbReference>
<dbReference type="InterPro" id="IPR029052">
    <property type="entry name" value="Metallo-depent_PP-like"/>
</dbReference>
<dbReference type="HOGENOM" id="CLU_038823_2_3_11"/>
<dbReference type="InterPro" id="IPR019079">
    <property type="entry name" value="Capsule_synth_CapA"/>
</dbReference>
<keyword evidence="4" id="KW-1185">Reference proteome</keyword>
<evidence type="ECO:0000313" key="3">
    <source>
        <dbReference type="EMBL" id="ADB48724.1"/>
    </source>
</evidence>
<gene>
    <name evidence="3" type="ordered locus">Cwoe_0288</name>
</gene>
<dbReference type="PANTHER" id="PTHR33393">
    <property type="entry name" value="POLYGLUTAMINE SYNTHESIS ACCESSORY PROTEIN RV0574C-RELATED"/>
    <property type="match status" value="1"/>
</dbReference>
<sequence length="373" mass="38305" precursor="true">MSSPASSSPRLRAAQIAIVTVLVLFLVVRLADSGDGDGGSGTAAAAEADPLGSGRAVTLAFGGDVHFEDGLRGRLAADPARALDPLPRLLKGADLSIVNLETAVTRDGDCPDRQPKQFAFAAPESAFAALRSAGVTVASGANNHGMDCGRAGLEQTLAAARGAGVPLIGVGVHEEAAFKPFVVEKHGQRIAIVAASQVLDDELAAAWMAVDAEPGMATARDLGALVRAVREARATADTVVVFLHWGTELQQCPNPRQPPLARLLAAAGADVIAGSHAHVPLGAGYSGRTLVAYGLGNLAFYARGPPRTSSGVLTVTITGRRVDRYAWRPAVIEDGAPIPLRGAARDAAKAEWRALRGCTGLAARPSGGYLTAQ</sequence>
<dbReference type="InterPro" id="IPR052169">
    <property type="entry name" value="CW_Biosynth-Accessory"/>
</dbReference>
<evidence type="ECO:0000256" key="1">
    <source>
        <dbReference type="ARBA" id="ARBA00005662"/>
    </source>
</evidence>
<evidence type="ECO:0000259" key="2">
    <source>
        <dbReference type="SMART" id="SM00854"/>
    </source>
</evidence>
<evidence type="ECO:0000313" key="4">
    <source>
        <dbReference type="Proteomes" id="UP000008229"/>
    </source>
</evidence>
<protein>
    <submittedName>
        <fullName evidence="3">Capsule synthesis protein, CapA</fullName>
    </submittedName>
</protein>
<accession>D3F651</accession>
<dbReference type="STRING" id="469383.Cwoe_0288"/>
<comment type="similarity">
    <text evidence="1">Belongs to the CapA family.</text>
</comment>
<dbReference type="PANTHER" id="PTHR33393:SF13">
    <property type="entry name" value="PGA BIOSYNTHESIS PROTEIN CAPA"/>
    <property type="match status" value="1"/>
</dbReference>
<dbReference type="EMBL" id="CP001854">
    <property type="protein sequence ID" value="ADB48724.1"/>
    <property type="molecule type" value="Genomic_DNA"/>
</dbReference>
<dbReference type="SUPFAM" id="SSF56300">
    <property type="entry name" value="Metallo-dependent phosphatases"/>
    <property type="match status" value="1"/>
</dbReference>
<dbReference type="eggNOG" id="COG2843">
    <property type="taxonomic scope" value="Bacteria"/>
</dbReference>
<name>D3F651_CONWI</name>
<dbReference type="CDD" id="cd07381">
    <property type="entry name" value="MPP_CapA"/>
    <property type="match status" value="1"/>
</dbReference>
<feature type="domain" description="Capsule synthesis protein CapA" evidence="2">
    <location>
        <begin position="58"/>
        <end position="302"/>
    </location>
</feature>
<dbReference type="SMART" id="SM00854">
    <property type="entry name" value="PGA_cap"/>
    <property type="match status" value="1"/>
</dbReference>
<reference evidence="3 4" key="1">
    <citation type="journal article" date="2010" name="Stand. Genomic Sci.">
        <title>Complete genome sequence of Conexibacter woesei type strain (ID131577).</title>
        <authorList>
            <person name="Pukall R."/>
            <person name="Lapidus A."/>
            <person name="Glavina Del Rio T."/>
            <person name="Copeland A."/>
            <person name="Tice H."/>
            <person name="Cheng J.-F."/>
            <person name="Lucas S."/>
            <person name="Chen F."/>
            <person name="Nolan M."/>
            <person name="Bruce D."/>
            <person name="Goodwin L."/>
            <person name="Pitluck S."/>
            <person name="Mavromatis K."/>
            <person name="Ivanova N."/>
            <person name="Ovchinnikova G."/>
            <person name="Pati A."/>
            <person name="Chen A."/>
            <person name="Palaniappan K."/>
            <person name="Land M."/>
            <person name="Hauser L."/>
            <person name="Chang Y.-J."/>
            <person name="Jeffries C.D."/>
            <person name="Chain P."/>
            <person name="Meincke L."/>
            <person name="Sims D."/>
            <person name="Brettin T."/>
            <person name="Detter J.C."/>
            <person name="Rohde M."/>
            <person name="Goeker M."/>
            <person name="Bristow J."/>
            <person name="Eisen J.A."/>
            <person name="Markowitz V."/>
            <person name="Kyrpides N.C."/>
            <person name="Klenk H.-P."/>
            <person name="Hugenholtz P."/>
        </authorList>
    </citation>
    <scope>NUCLEOTIDE SEQUENCE [LARGE SCALE GENOMIC DNA]</scope>
    <source>
        <strain evidence="4">DSM 14684 / CIP 108061 / JCM 11494 / NBRC 100937 / ID131577</strain>
    </source>
</reference>
<dbReference type="Proteomes" id="UP000008229">
    <property type="component" value="Chromosome"/>
</dbReference>
<dbReference type="AlphaFoldDB" id="D3F651"/>